<dbReference type="Pfam" id="PF24758">
    <property type="entry name" value="LRR_At5g56370"/>
    <property type="match status" value="1"/>
</dbReference>
<dbReference type="Gene3D" id="3.80.10.10">
    <property type="entry name" value="Ribonuclease Inhibitor"/>
    <property type="match status" value="1"/>
</dbReference>
<dbReference type="PROSITE" id="PS50181">
    <property type="entry name" value="FBOX"/>
    <property type="match status" value="1"/>
</dbReference>
<dbReference type="EMBL" id="JAVYJV010000012">
    <property type="protein sequence ID" value="KAK4357911.1"/>
    <property type="molecule type" value="Genomic_DNA"/>
</dbReference>
<dbReference type="InterPro" id="IPR032675">
    <property type="entry name" value="LRR_dom_sf"/>
</dbReference>
<reference evidence="2" key="1">
    <citation type="submission" date="2023-12" db="EMBL/GenBank/DDBJ databases">
        <title>Genome assembly of Anisodus tanguticus.</title>
        <authorList>
            <person name="Wang Y.-J."/>
        </authorList>
    </citation>
    <scope>NUCLEOTIDE SEQUENCE</scope>
    <source>
        <strain evidence="2">KB-2021</strain>
        <tissue evidence="2">Leaf</tissue>
    </source>
</reference>
<gene>
    <name evidence="2" type="ORF">RND71_023521</name>
</gene>
<proteinExistence type="predicted"/>
<dbReference type="PANTHER" id="PTHR31639">
    <property type="entry name" value="F-BOX PROTEIN-LIKE"/>
    <property type="match status" value="1"/>
</dbReference>
<dbReference type="Pfam" id="PF00646">
    <property type="entry name" value="F-box"/>
    <property type="match status" value="1"/>
</dbReference>
<dbReference type="SMART" id="SM00579">
    <property type="entry name" value="FBD"/>
    <property type="match status" value="1"/>
</dbReference>
<dbReference type="SUPFAM" id="SSF52047">
    <property type="entry name" value="RNI-like"/>
    <property type="match status" value="1"/>
</dbReference>
<dbReference type="InterPro" id="IPR001810">
    <property type="entry name" value="F-box_dom"/>
</dbReference>
<name>A0AAE1VBN3_9SOLA</name>
<dbReference type="Proteomes" id="UP001291623">
    <property type="component" value="Unassembled WGS sequence"/>
</dbReference>
<accession>A0AAE1VBN3</accession>
<organism evidence="2 3">
    <name type="scientific">Anisodus tanguticus</name>
    <dbReference type="NCBI Taxonomy" id="243964"/>
    <lineage>
        <taxon>Eukaryota</taxon>
        <taxon>Viridiplantae</taxon>
        <taxon>Streptophyta</taxon>
        <taxon>Embryophyta</taxon>
        <taxon>Tracheophyta</taxon>
        <taxon>Spermatophyta</taxon>
        <taxon>Magnoliopsida</taxon>
        <taxon>eudicotyledons</taxon>
        <taxon>Gunneridae</taxon>
        <taxon>Pentapetalae</taxon>
        <taxon>asterids</taxon>
        <taxon>lamiids</taxon>
        <taxon>Solanales</taxon>
        <taxon>Solanaceae</taxon>
        <taxon>Solanoideae</taxon>
        <taxon>Hyoscyameae</taxon>
        <taxon>Anisodus</taxon>
    </lineage>
</organism>
<evidence type="ECO:0000259" key="1">
    <source>
        <dbReference type="PROSITE" id="PS50181"/>
    </source>
</evidence>
<evidence type="ECO:0000313" key="2">
    <source>
        <dbReference type="EMBL" id="KAK4357911.1"/>
    </source>
</evidence>
<dbReference type="InterPro" id="IPR006566">
    <property type="entry name" value="FBD"/>
</dbReference>
<dbReference type="SUPFAM" id="SSF81383">
    <property type="entry name" value="F-box domain"/>
    <property type="match status" value="1"/>
</dbReference>
<feature type="domain" description="F-box" evidence="1">
    <location>
        <begin position="10"/>
        <end position="63"/>
    </location>
</feature>
<keyword evidence="3" id="KW-1185">Reference proteome</keyword>
<dbReference type="PANTHER" id="PTHR31639:SF306">
    <property type="entry name" value="BAH DOMAIN-CONTAINING PROTEIN"/>
    <property type="match status" value="1"/>
</dbReference>
<dbReference type="InterPro" id="IPR055411">
    <property type="entry name" value="LRR_FXL15/At3g58940/PEG3-like"/>
</dbReference>
<dbReference type="AlphaFoldDB" id="A0AAE1VBN3"/>
<sequence>MEKNDFYLPPDVLSNLPDSVLDDILTRLSLRDAVRTSILSKKWRCNWCRLPQLTLDRRLWKTNEDLKSPTIGFTNIVYPLLALHTGPITKFTLDIPYLETCPNIDNLIHFLSRNGIQHVVLKPPNGIRYKLPSSFFTCLRLRHLTLQRCLIRPPPVFTGFDGLISLELSDVMISSEFLGSLISHAPLLEHLVLNHSNNSNTIDISAPKLRSFVFTGNIHFIHLENVPLLSHVSYKPIAFSVEAEHDLANIFESIPSLENLCWNHYHVHDVDTGPAEVIPTRLPSALNCLKRLYISWITLGEFLEFSFALCLTRSSSNLEEIVIKVYVDPDEEYFEPVPRDAVDEIPASFSDMTFNHLRTVKIYGVAGTEAEMQLIMVLLAKSPALVRMVIKPGGMEDKKSLKVLAEITSFQRASSKAQVVYNVD</sequence>
<evidence type="ECO:0000313" key="3">
    <source>
        <dbReference type="Proteomes" id="UP001291623"/>
    </source>
</evidence>
<comment type="caution">
    <text evidence="2">The sequence shown here is derived from an EMBL/GenBank/DDBJ whole genome shotgun (WGS) entry which is preliminary data.</text>
</comment>
<protein>
    <recommendedName>
        <fullName evidence="1">F-box domain-containing protein</fullName>
    </recommendedName>
</protein>
<dbReference type="InterPro" id="IPR036047">
    <property type="entry name" value="F-box-like_dom_sf"/>
</dbReference>